<gene>
    <name evidence="2" type="ORF">B1B_08140</name>
</gene>
<accession>T1AQI5</accession>
<feature type="non-terminal residue" evidence="2">
    <location>
        <position position="1"/>
    </location>
</feature>
<dbReference type="Gene3D" id="3.30.160.250">
    <property type="match status" value="1"/>
</dbReference>
<evidence type="ECO:0000259" key="1">
    <source>
        <dbReference type="Pfam" id="PF15919"/>
    </source>
</evidence>
<dbReference type="AlphaFoldDB" id="T1AQI5"/>
<dbReference type="InterPro" id="IPR051404">
    <property type="entry name" value="TA_system_antitoxin"/>
</dbReference>
<dbReference type="SUPFAM" id="SSF143100">
    <property type="entry name" value="TTHA1013/TTHA0281-like"/>
    <property type="match status" value="1"/>
</dbReference>
<proteinExistence type="predicted"/>
<dbReference type="PANTHER" id="PTHR34504:SF2">
    <property type="entry name" value="UPF0150 PROTEIN SSL0259"/>
    <property type="match status" value="1"/>
</dbReference>
<sequence>PNMKKPYTSVQHGFSMRYTVILEPDEEGRGFTVEVPALPGCITEGDTVEDAMSNAKEAIELFIETLKDLGKPIPKDVPVSDIRVVEINA</sequence>
<dbReference type="EMBL" id="AUZY01005273">
    <property type="protein sequence ID" value="EQD59602.1"/>
    <property type="molecule type" value="Genomic_DNA"/>
</dbReference>
<reference evidence="2" key="2">
    <citation type="journal article" date="2014" name="ISME J.">
        <title>Microbial stratification in low pH oxic and suboxic macroscopic growths along an acid mine drainage.</title>
        <authorList>
            <person name="Mendez-Garcia C."/>
            <person name="Mesa V."/>
            <person name="Sprenger R.R."/>
            <person name="Richter M."/>
            <person name="Diez M.S."/>
            <person name="Solano J."/>
            <person name="Bargiela R."/>
            <person name="Golyshina O.V."/>
            <person name="Manteca A."/>
            <person name="Ramos J.L."/>
            <person name="Gallego J.R."/>
            <person name="Llorente I."/>
            <person name="Martins Dos Santos V.A."/>
            <person name="Jensen O.N."/>
            <person name="Pelaez A.I."/>
            <person name="Sanchez J."/>
            <person name="Ferrer M."/>
        </authorList>
    </citation>
    <scope>NUCLEOTIDE SEQUENCE</scope>
</reference>
<name>T1AQI5_9ZZZZ</name>
<feature type="domain" description="HicB-like antitoxin of toxin-antitoxin system" evidence="1">
    <location>
        <begin position="18"/>
        <end position="81"/>
    </location>
</feature>
<dbReference type="Pfam" id="PF15919">
    <property type="entry name" value="HicB_lk_antitox"/>
    <property type="match status" value="1"/>
</dbReference>
<protein>
    <submittedName>
        <fullName evidence="2">Uncharacterized protein family UPF0150 domain protein</fullName>
    </submittedName>
</protein>
<dbReference type="PANTHER" id="PTHR34504">
    <property type="entry name" value="ANTITOXIN HICB"/>
    <property type="match status" value="1"/>
</dbReference>
<comment type="caution">
    <text evidence="2">The sequence shown here is derived from an EMBL/GenBank/DDBJ whole genome shotgun (WGS) entry which is preliminary data.</text>
</comment>
<dbReference type="InterPro" id="IPR031807">
    <property type="entry name" value="HicB-like"/>
</dbReference>
<evidence type="ECO:0000313" key="2">
    <source>
        <dbReference type="EMBL" id="EQD59602.1"/>
    </source>
</evidence>
<organism evidence="2">
    <name type="scientific">mine drainage metagenome</name>
    <dbReference type="NCBI Taxonomy" id="410659"/>
    <lineage>
        <taxon>unclassified sequences</taxon>
        <taxon>metagenomes</taxon>
        <taxon>ecological metagenomes</taxon>
    </lineage>
</organism>
<reference evidence="2" key="1">
    <citation type="submission" date="2013-08" db="EMBL/GenBank/DDBJ databases">
        <authorList>
            <person name="Mendez C."/>
            <person name="Richter M."/>
            <person name="Ferrer M."/>
            <person name="Sanchez J."/>
        </authorList>
    </citation>
    <scope>NUCLEOTIDE SEQUENCE</scope>
</reference>
<dbReference type="InterPro" id="IPR035069">
    <property type="entry name" value="TTHA1013/TTHA0281-like"/>
</dbReference>